<evidence type="ECO:0000256" key="11">
    <source>
        <dbReference type="RuleBase" id="RU000639"/>
    </source>
</evidence>
<dbReference type="NCBIfam" id="NF010738">
    <property type="entry name" value="PRK14140.1"/>
    <property type="match status" value="1"/>
</dbReference>
<dbReference type="InterPro" id="IPR000740">
    <property type="entry name" value="GrpE"/>
</dbReference>
<dbReference type="Gene3D" id="2.30.22.10">
    <property type="entry name" value="Head domain of nucleotide exchange factor GrpE"/>
    <property type="match status" value="1"/>
</dbReference>
<dbReference type="CDD" id="cd00446">
    <property type="entry name" value="GrpE"/>
    <property type="match status" value="1"/>
</dbReference>
<dbReference type="GO" id="GO:0042803">
    <property type="term" value="F:protein homodimerization activity"/>
    <property type="evidence" value="ECO:0007669"/>
    <property type="project" value="InterPro"/>
</dbReference>
<evidence type="ECO:0000256" key="3">
    <source>
        <dbReference type="ARBA" id="ARBA00011738"/>
    </source>
</evidence>
<dbReference type="SUPFAM" id="SSF51064">
    <property type="entry name" value="Head domain of nucleotide exchange factor GrpE"/>
    <property type="match status" value="1"/>
</dbReference>
<feature type="compositionally biased region" description="Basic and acidic residues" evidence="13">
    <location>
        <begin position="44"/>
        <end position="69"/>
    </location>
</feature>
<evidence type="ECO:0000256" key="13">
    <source>
        <dbReference type="SAM" id="MobiDB-lite"/>
    </source>
</evidence>
<dbReference type="Proteomes" id="UP000214975">
    <property type="component" value="Chromosome"/>
</dbReference>
<dbReference type="GO" id="GO:0006457">
    <property type="term" value="P:protein folding"/>
    <property type="evidence" value="ECO:0007669"/>
    <property type="project" value="InterPro"/>
</dbReference>
<feature type="region of interest" description="Disordered" evidence="13">
    <location>
        <begin position="1"/>
        <end position="69"/>
    </location>
</feature>
<comment type="function">
    <text evidence="7 10 11">Participates actively in the response to hyperosmotic and heat shock by preventing the aggregation of stress-denatured proteins, in association with DnaK and GrpE. It is the nucleotide exchange factor for DnaK and may function as a thermosensor. Unfolded proteins bind initially to DnaJ; upon interaction with the DnaJ-bound protein, DnaK hydrolyzes its bound ATP, resulting in the formation of a stable complex. GrpE releases ADP from DnaK; ATP binding to DnaK triggers the release of the substrate protein, thus completing the reaction cycle. Several rounds of ATP-dependent interactions between DnaJ, DnaK and GrpE are required for fully efficient folding.</text>
</comment>
<keyword evidence="4 10" id="KW-0963">Cytoplasm</keyword>
<dbReference type="NCBIfam" id="NF010743">
    <property type="entry name" value="PRK14145.1"/>
    <property type="match status" value="1"/>
</dbReference>
<comment type="subunit">
    <text evidence="3 10">Homodimer.</text>
</comment>
<keyword evidence="5 10" id="KW-0346">Stress response</keyword>
<name>A0A231VDR8_THETR</name>
<evidence type="ECO:0000313" key="17">
    <source>
        <dbReference type="Proteomes" id="UP000215301"/>
    </source>
</evidence>
<accession>A0A231VDR8</accession>
<dbReference type="GO" id="GO:0005737">
    <property type="term" value="C:cytoplasm"/>
    <property type="evidence" value="ECO:0007669"/>
    <property type="project" value="UniProtKB-SubCell"/>
</dbReference>
<dbReference type="PANTHER" id="PTHR21237:SF23">
    <property type="entry name" value="GRPE PROTEIN HOMOLOG, MITOCHONDRIAL"/>
    <property type="match status" value="1"/>
</dbReference>
<evidence type="ECO:0000256" key="12">
    <source>
        <dbReference type="RuleBase" id="RU004478"/>
    </source>
</evidence>
<evidence type="ECO:0000256" key="7">
    <source>
        <dbReference type="ARBA" id="ARBA00053401"/>
    </source>
</evidence>
<dbReference type="PANTHER" id="PTHR21237">
    <property type="entry name" value="GRPE PROTEIN"/>
    <property type="match status" value="1"/>
</dbReference>
<organism evidence="15 17">
    <name type="scientific">Thermoanaerobacterium thermosaccharolyticum</name>
    <name type="common">Clostridium thermosaccharolyticum</name>
    <dbReference type="NCBI Taxonomy" id="1517"/>
    <lineage>
        <taxon>Bacteria</taxon>
        <taxon>Bacillati</taxon>
        <taxon>Bacillota</taxon>
        <taxon>Clostridia</taxon>
        <taxon>Thermoanaerobacterales</taxon>
        <taxon>Thermoanaerobacteraceae</taxon>
        <taxon>Thermoanaerobacterium</taxon>
    </lineage>
</organism>
<protein>
    <recommendedName>
        <fullName evidence="8 10">Protein GrpE</fullName>
    </recommendedName>
    <alternativeName>
        <fullName evidence="9 10">HSP-70 cofactor</fullName>
    </alternativeName>
</protein>
<dbReference type="HAMAP" id="MF_01151">
    <property type="entry name" value="GrpE"/>
    <property type="match status" value="1"/>
</dbReference>
<feature type="compositionally biased region" description="Basic and acidic residues" evidence="13">
    <location>
        <begin position="1"/>
        <end position="28"/>
    </location>
</feature>
<dbReference type="GO" id="GO:0000774">
    <property type="term" value="F:adenyl-nucleotide exchange factor activity"/>
    <property type="evidence" value="ECO:0007669"/>
    <property type="project" value="InterPro"/>
</dbReference>
<dbReference type="EMBL" id="NKHD01000032">
    <property type="protein sequence ID" value="OXT06317.1"/>
    <property type="molecule type" value="Genomic_DNA"/>
</dbReference>
<dbReference type="InterPro" id="IPR009012">
    <property type="entry name" value="GrpE_head"/>
</dbReference>
<reference evidence="15 17" key="2">
    <citation type="submission" date="2017-06" db="EMBL/GenBank/DDBJ databases">
        <title>Isolation and characterization of a thermophilic and butanogenic Thermoanaerobacterium thermosaccharolyticum M5 capable of efficient degradation of hemicellulose.</title>
        <authorList>
            <person name="Xin F."/>
            <person name="Jiang Y."/>
        </authorList>
    </citation>
    <scope>NUCLEOTIDE SEQUENCE [LARGE SCALE GENOMIC DNA]</scope>
    <source>
        <strain evidence="15 17">M5</strain>
    </source>
</reference>
<dbReference type="InterPro" id="IPR013805">
    <property type="entry name" value="GrpE_CC"/>
</dbReference>
<dbReference type="Gene3D" id="3.90.20.20">
    <property type="match status" value="1"/>
</dbReference>
<evidence type="ECO:0000256" key="6">
    <source>
        <dbReference type="ARBA" id="ARBA00023186"/>
    </source>
</evidence>
<evidence type="ECO:0000313" key="14">
    <source>
        <dbReference type="EMBL" id="AST56322.1"/>
    </source>
</evidence>
<evidence type="ECO:0000313" key="15">
    <source>
        <dbReference type="EMBL" id="OXT06317.1"/>
    </source>
</evidence>
<dbReference type="GO" id="GO:0051082">
    <property type="term" value="F:unfolded protein binding"/>
    <property type="evidence" value="ECO:0007669"/>
    <property type="project" value="TreeGrafter"/>
</dbReference>
<evidence type="ECO:0000256" key="1">
    <source>
        <dbReference type="ARBA" id="ARBA00004496"/>
    </source>
</evidence>
<dbReference type="Proteomes" id="UP000215301">
    <property type="component" value="Unassembled WGS sequence"/>
</dbReference>
<evidence type="ECO:0000256" key="2">
    <source>
        <dbReference type="ARBA" id="ARBA00009054"/>
    </source>
</evidence>
<evidence type="ECO:0000256" key="10">
    <source>
        <dbReference type="HAMAP-Rule" id="MF_01151"/>
    </source>
</evidence>
<dbReference type="EMBL" id="CP016893">
    <property type="protein sequence ID" value="AST56322.1"/>
    <property type="molecule type" value="Genomic_DNA"/>
</dbReference>
<dbReference type="Pfam" id="PF01025">
    <property type="entry name" value="GrpE"/>
    <property type="match status" value="1"/>
</dbReference>
<dbReference type="GO" id="GO:0051087">
    <property type="term" value="F:protein-folding chaperone binding"/>
    <property type="evidence" value="ECO:0007669"/>
    <property type="project" value="InterPro"/>
</dbReference>
<sequence length="220" mass="25786">MDKEKDTIEYQTNEKENNSAKDVSHDNENLISEDSTDIDSSHNTSEDEKNVESDNSNEEKNNDEGEIEELKNRLKQKEEEANEYLEMAQRLKAEFENYRRRTEKEKADLIEYGKEQVILDILPVIDNFERALETQYDDNGENASFKEGINLIYRQFKGILEKMGVKEIESLGQMFDPYKHHAVMQEEAEGKKENEIIEVFQKGYMFNNKVIRPSMVKVAK</sequence>
<comment type="similarity">
    <text evidence="2 10 12">Belongs to the GrpE family.</text>
</comment>
<evidence type="ECO:0000256" key="9">
    <source>
        <dbReference type="ARBA" id="ARBA00076414"/>
    </source>
</evidence>
<comment type="subcellular location">
    <subcellularLocation>
        <location evidence="1 10">Cytoplasm</location>
    </subcellularLocation>
</comment>
<dbReference type="PROSITE" id="PS01071">
    <property type="entry name" value="GRPE"/>
    <property type="match status" value="1"/>
</dbReference>
<dbReference type="AlphaFoldDB" id="A0A231VDR8"/>
<reference evidence="14 16" key="1">
    <citation type="submission" date="2016-08" db="EMBL/GenBank/DDBJ databases">
        <title>A novel genetic cassette of butanologenic Thermoanaerobacterium thermosaccharolyticum that directly convert cellulose to butanol.</title>
        <authorList>
            <person name="Li T."/>
            <person name="He J."/>
        </authorList>
    </citation>
    <scope>NUCLEOTIDE SEQUENCE [LARGE SCALE GENOMIC DNA]</scope>
    <source>
        <strain evidence="14 16">TG57</strain>
    </source>
</reference>
<dbReference type="RefSeq" id="WP_094046150.1">
    <property type="nucleotide sequence ID" value="NZ_CP016893.1"/>
</dbReference>
<keyword evidence="6 10" id="KW-0143">Chaperone</keyword>
<gene>
    <name evidence="10" type="primary">grpE</name>
    <name evidence="15" type="ORF">CE561_10900</name>
    <name evidence="14" type="ORF">Thert_00064</name>
</gene>
<evidence type="ECO:0000256" key="5">
    <source>
        <dbReference type="ARBA" id="ARBA00023016"/>
    </source>
</evidence>
<dbReference type="PRINTS" id="PR00773">
    <property type="entry name" value="GRPEPROTEIN"/>
</dbReference>
<dbReference type="FunFam" id="2.30.22.10:FF:000001">
    <property type="entry name" value="Protein GrpE"/>
    <property type="match status" value="1"/>
</dbReference>
<evidence type="ECO:0000313" key="16">
    <source>
        <dbReference type="Proteomes" id="UP000214975"/>
    </source>
</evidence>
<evidence type="ECO:0000256" key="8">
    <source>
        <dbReference type="ARBA" id="ARBA00072274"/>
    </source>
</evidence>
<evidence type="ECO:0000256" key="4">
    <source>
        <dbReference type="ARBA" id="ARBA00022490"/>
    </source>
</evidence>
<dbReference type="SUPFAM" id="SSF58014">
    <property type="entry name" value="Coiled-coil domain of nucleotide exchange factor GrpE"/>
    <property type="match status" value="1"/>
</dbReference>
<proteinExistence type="inferred from homology"/>